<dbReference type="PANTHER" id="PTHR27008:SF585">
    <property type="entry name" value="PROTEIN KINASE DOMAIN-CONTAINING PROTEIN"/>
    <property type="match status" value="1"/>
</dbReference>
<evidence type="ECO:0000256" key="2">
    <source>
        <dbReference type="ARBA" id="ARBA00022614"/>
    </source>
</evidence>
<reference evidence="15" key="1">
    <citation type="submission" date="2023-05" db="EMBL/GenBank/DDBJ databases">
        <authorList>
            <person name="Huff M."/>
        </authorList>
    </citation>
    <scope>NUCLEOTIDE SEQUENCE</scope>
</reference>
<evidence type="ECO:0000313" key="15">
    <source>
        <dbReference type="EMBL" id="CAI9769662.1"/>
    </source>
</evidence>
<feature type="transmembrane region" description="Helical" evidence="13">
    <location>
        <begin position="51"/>
        <end position="70"/>
    </location>
</feature>
<keyword evidence="7" id="KW-0418">Kinase</keyword>
<evidence type="ECO:0000256" key="6">
    <source>
        <dbReference type="ARBA" id="ARBA00022741"/>
    </source>
</evidence>
<keyword evidence="5" id="KW-0677">Repeat</keyword>
<keyword evidence="8 11" id="KW-0067">ATP-binding</keyword>
<evidence type="ECO:0000256" key="12">
    <source>
        <dbReference type="RuleBase" id="RU000304"/>
    </source>
</evidence>
<evidence type="ECO:0000256" key="9">
    <source>
        <dbReference type="ARBA" id="ARBA00022989"/>
    </source>
</evidence>
<evidence type="ECO:0000256" key="5">
    <source>
        <dbReference type="ARBA" id="ARBA00022737"/>
    </source>
</evidence>
<dbReference type="InterPro" id="IPR000719">
    <property type="entry name" value="Prot_kinase_dom"/>
</dbReference>
<dbReference type="InterPro" id="IPR017441">
    <property type="entry name" value="Protein_kinase_ATP_BS"/>
</dbReference>
<accession>A0AAD2DW06</accession>
<keyword evidence="6 11" id="KW-0547">Nucleotide-binding</keyword>
<keyword evidence="3" id="KW-0808">Transferase</keyword>
<feature type="binding site" evidence="11">
    <location>
        <position position="132"/>
    </location>
    <ligand>
        <name>ATP</name>
        <dbReference type="ChEBI" id="CHEBI:30616"/>
    </ligand>
</feature>
<dbReference type="PANTHER" id="PTHR27008">
    <property type="entry name" value="OS04G0122200 PROTEIN"/>
    <property type="match status" value="1"/>
</dbReference>
<dbReference type="AlphaFoldDB" id="A0AAD2DW06"/>
<evidence type="ECO:0000256" key="11">
    <source>
        <dbReference type="PROSITE-ProRule" id="PRU10141"/>
    </source>
</evidence>
<keyword evidence="12" id="KW-0723">Serine/threonine-protein kinase</keyword>
<dbReference type="Pfam" id="PF00069">
    <property type="entry name" value="Pkinase"/>
    <property type="match status" value="1"/>
</dbReference>
<keyword evidence="2" id="KW-0433">Leucine-rich repeat</keyword>
<evidence type="ECO:0000256" key="7">
    <source>
        <dbReference type="ARBA" id="ARBA00022777"/>
    </source>
</evidence>
<dbReference type="PROSITE" id="PS00108">
    <property type="entry name" value="PROTEIN_KINASE_ST"/>
    <property type="match status" value="1"/>
</dbReference>
<dbReference type="GO" id="GO:0016020">
    <property type="term" value="C:membrane"/>
    <property type="evidence" value="ECO:0007669"/>
    <property type="project" value="UniProtKB-SubCell"/>
</dbReference>
<feature type="domain" description="Protein kinase" evidence="14">
    <location>
        <begin position="104"/>
        <end position="274"/>
    </location>
</feature>
<keyword evidence="9 13" id="KW-1133">Transmembrane helix</keyword>
<dbReference type="InterPro" id="IPR011009">
    <property type="entry name" value="Kinase-like_dom_sf"/>
</dbReference>
<evidence type="ECO:0000256" key="8">
    <source>
        <dbReference type="ARBA" id="ARBA00022840"/>
    </source>
</evidence>
<proteinExistence type="inferred from homology"/>
<evidence type="ECO:0000313" key="16">
    <source>
        <dbReference type="Proteomes" id="UP000834106"/>
    </source>
</evidence>
<comment type="similarity">
    <text evidence="12">Belongs to the protein kinase superfamily.</text>
</comment>
<dbReference type="Gene3D" id="3.30.200.20">
    <property type="entry name" value="Phosphorylase Kinase, domain 1"/>
    <property type="match status" value="1"/>
</dbReference>
<dbReference type="FunFam" id="3.30.200.20:FF:000661">
    <property type="entry name" value="Serine-threonine protein kinase plant-type"/>
    <property type="match status" value="1"/>
</dbReference>
<keyword evidence="4 13" id="KW-0812">Transmembrane</keyword>
<name>A0AAD2DW06_9LAMI</name>
<evidence type="ECO:0000256" key="1">
    <source>
        <dbReference type="ARBA" id="ARBA00004370"/>
    </source>
</evidence>
<keyword evidence="10 13" id="KW-0472">Membrane</keyword>
<dbReference type="EMBL" id="OU503045">
    <property type="protein sequence ID" value="CAI9769662.1"/>
    <property type="molecule type" value="Genomic_DNA"/>
</dbReference>
<protein>
    <recommendedName>
        <fullName evidence="14">Protein kinase domain-containing protein</fullName>
    </recommendedName>
</protein>
<organism evidence="15 16">
    <name type="scientific">Fraxinus pennsylvanica</name>
    <dbReference type="NCBI Taxonomy" id="56036"/>
    <lineage>
        <taxon>Eukaryota</taxon>
        <taxon>Viridiplantae</taxon>
        <taxon>Streptophyta</taxon>
        <taxon>Embryophyta</taxon>
        <taxon>Tracheophyta</taxon>
        <taxon>Spermatophyta</taxon>
        <taxon>Magnoliopsida</taxon>
        <taxon>eudicotyledons</taxon>
        <taxon>Gunneridae</taxon>
        <taxon>Pentapetalae</taxon>
        <taxon>asterids</taxon>
        <taxon>lamiids</taxon>
        <taxon>Lamiales</taxon>
        <taxon>Oleaceae</taxon>
        <taxon>Oleeae</taxon>
        <taxon>Fraxinus</taxon>
    </lineage>
</organism>
<comment type="subcellular location">
    <subcellularLocation>
        <location evidence="1">Membrane</location>
    </subcellularLocation>
</comment>
<dbReference type="SUPFAM" id="SSF56112">
    <property type="entry name" value="Protein kinase-like (PK-like)"/>
    <property type="match status" value="1"/>
</dbReference>
<evidence type="ECO:0000259" key="14">
    <source>
        <dbReference type="PROSITE" id="PS50011"/>
    </source>
</evidence>
<dbReference type="Gene3D" id="1.10.510.10">
    <property type="entry name" value="Transferase(Phosphotransferase) domain 1"/>
    <property type="match status" value="1"/>
</dbReference>
<sequence length="274" mass="30726">MISGEIPNGWPFKKFTSDFFVRELCGASQFKVKRCKDNTTRLSSNTRILKYILPSIAVVLSLVITVVYVIRRRSRSTILPAHSTSPITVKKISYHEVLNATDNFGEENLIGKGSTGLVYKGIFRDGMIAAIKVFNLDLEGANQCFDAECQILHNIRHRNFVKIISSCSNLDLKALVLEYMPNGNLTKWLSSSNYFLNVAQRLEIMIDVASALEYLHYGCPFPIVHCDLKPNNILLDEAMVTHVGDFGISKLLTEDQKISIKKTLGTTEYMAPGK</sequence>
<evidence type="ECO:0000256" key="10">
    <source>
        <dbReference type="ARBA" id="ARBA00023136"/>
    </source>
</evidence>
<dbReference type="SMART" id="SM00220">
    <property type="entry name" value="S_TKc"/>
    <property type="match status" value="1"/>
</dbReference>
<gene>
    <name evidence="15" type="ORF">FPE_LOCUS16628</name>
</gene>
<evidence type="ECO:0000256" key="13">
    <source>
        <dbReference type="SAM" id="Phobius"/>
    </source>
</evidence>
<dbReference type="Proteomes" id="UP000834106">
    <property type="component" value="Chromosome 10"/>
</dbReference>
<dbReference type="PROSITE" id="PS00107">
    <property type="entry name" value="PROTEIN_KINASE_ATP"/>
    <property type="match status" value="1"/>
</dbReference>
<dbReference type="GO" id="GO:0005524">
    <property type="term" value="F:ATP binding"/>
    <property type="evidence" value="ECO:0007669"/>
    <property type="project" value="UniProtKB-UniRule"/>
</dbReference>
<evidence type="ECO:0000256" key="3">
    <source>
        <dbReference type="ARBA" id="ARBA00022679"/>
    </source>
</evidence>
<keyword evidence="16" id="KW-1185">Reference proteome</keyword>
<dbReference type="PROSITE" id="PS50011">
    <property type="entry name" value="PROTEIN_KINASE_DOM"/>
    <property type="match status" value="1"/>
</dbReference>
<dbReference type="InterPro" id="IPR051809">
    <property type="entry name" value="Plant_receptor-like_S/T_kinase"/>
</dbReference>
<dbReference type="GO" id="GO:0004674">
    <property type="term" value="F:protein serine/threonine kinase activity"/>
    <property type="evidence" value="ECO:0007669"/>
    <property type="project" value="UniProtKB-KW"/>
</dbReference>
<evidence type="ECO:0000256" key="4">
    <source>
        <dbReference type="ARBA" id="ARBA00022692"/>
    </source>
</evidence>
<dbReference type="InterPro" id="IPR008271">
    <property type="entry name" value="Ser/Thr_kinase_AS"/>
</dbReference>